<accession>A0A9D1HKG9</accession>
<reference evidence="1" key="2">
    <citation type="journal article" date="2021" name="PeerJ">
        <title>Extensive microbial diversity within the chicken gut microbiome revealed by metagenomics and culture.</title>
        <authorList>
            <person name="Gilroy R."/>
            <person name="Ravi A."/>
            <person name="Getino M."/>
            <person name="Pursley I."/>
            <person name="Horton D.L."/>
            <person name="Alikhan N.F."/>
            <person name="Baker D."/>
            <person name="Gharbi K."/>
            <person name="Hall N."/>
            <person name="Watson M."/>
            <person name="Adriaenssens E.M."/>
            <person name="Foster-Nyarko E."/>
            <person name="Jarju S."/>
            <person name="Secka A."/>
            <person name="Antonio M."/>
            <person name="Oren A."/>
            <person name="Chaudhuri R.R."/>
            <person name="La Ragione R."/>
            <person name="Hildebrand F."/>
            <person name="Pallen M.J."/>
        </authorList>
    </citation>
    <scope>NUCLEOTIDE SEQUENCE</scope>
    <source>
        <strain evidence="1">2830</strain>
    </source>
</reference>
<protein>
    <submittedName>
        <fullName evidence="1">Uncharacterized protein</fullName>
    </submittedName>
</protein>
<comment type="caution">
    <text evidence="1">The sequence shown here is derived from an EMBL/GenBank/DDBJ whole genome shotgun (WGS) entry which is preliminary data.</text>
</comment>
<dbReference type="Proteomes" id="UP000824124">
    <property type="component" value="Unassembled WGS sequence"/>
</dbReference>
<name>A0A9D1HKG9_9FIRM</name>
<evidence type="ECO:0000313" key="2">
    <source>
        <dbReference type="Proteomes" id="UP000824124"/>
    </source>
</evidence>
<sequence>MTLKELSQLYYLNREIERDKARLDELYSKAAGCTQTITGMPHVPGVTDKVGKYAAEIADLRGIIEANIQRCFYELNRLNRFIENVDDAQMRMILSLRFVNGLTWRQVAHSIGGGNTEDSVRKACQRFLQEQDAEN</sequence>
<dbReference type="AlphaFoldDB" id="A0A9D1HKG9"/>
<gene>
    <name evidence="1" type="ORF">IAB00_03955</name>
</gene>
<organism evidence="1 2">
    <name type="scientific">Candidatus Avidehalobacter gallistercoris</name>
    <dbReference type="NCBI Taxonomy" id="2840694"/>
    <lineage>
        <taxon>Bacteria</taxon>
        <taxon>Bacillati</taxon>
        <taxon>Bacillota</taxon>
        <taxon>Clostridia</taxon>
        <taxon>Eubacteriales</taxon>
        <taxon>Peptococcaceae</taxon>
        <taxon>Peptococcaceae incertae sedis</taxon>
        <taxon>Candidatus Avidehalobacter</taxon>
    </lineage>
</organism>
<proteinExistence type="predicted"/>
<reference evidence="1" key="1">
    <citation type="submission" date="2020-10" db="EMBL/GenBank/DDBJ databases">
        <authorList>
            <person name="Gilroy R."/>
        </authorList>
    </citation>
    <scope>NUCLEOTIDE SEQUENCE</scope>
    <source>
        <strain evidence="1">2830</strain>
    </source>
</reference>
<evidence type="ECO:0000313" key="1">
    <source>
        <dbReference type="EMBL" id="HIU10385.1"/>
    </source>
</evidence>
<dbReference type="EMBL" id="DVMH01000021">
    <property type="protein sequence ID" value="HIU10385.1"/>
    <property type="molecule type" value="Genomic_DNA"/>
</dbReference>